<evidence type="ECO:0000313" key="1">
    <source>
        <dbReference type="EMBL" id="CAI6331939.1"/>
    </source>
</evidence>
<dbReference type="AlphaFoldDB" id="A0A9W4U9P5"/>
<evidence type="ECO:0000313" key="2">
    <source>
        <dbReference type="Proteomes" id="UP001152607"/>
    </source>
</evidence>
<reference evidence="1" key="1">
    <citation type="submission" date="2023-01" db="EMBL/GenBank/DDBJ databases">
        <authorList>
            <person name="Van Ghelder C."/>
            <person name="Rancurel C."/>
        </authorList>
    </citation>
    <scope>NUCLEOTIDE SEQUENCE</scope>
    <source>
        <strain evidence="1">CNCM I-4278</strain>
    </source>
</reference>
<accession>A0A9W4U9P5</accession>
<organism evidence="1 2">
    <name type="scientific">Periconia digitata</name>
    <dbReference type="NCBI Taxonomy" id="1303443"/>
    <lineage>
        <taxon>Eukaryota</taxon>
        <taxon>Fungi</taxon>
        <taxon>Dikarya</taxon>
        <taxon>Ascomycota</taxon>
        <taxon>Pezizomycotina</taxon>
        <taxon>Dothideomycetes</taxon>
        <taxon>Pleosporomycetidae</taxon>
        <taxon>Pleosporales</taxon>
        <taxon>Massarineae</taxon>
        <taxon>Periconiaceae</taxon>
        <taxon>Periconia</taxon>
    </lineage>
</organism>
<dbReference type="Proteomes" id="UP001152607">
    <property type="component" value="Unassembled WGS sequence"/>
</dbReference>
<proteinExistence type="predicted"/>
<name>A0A9W4U9P5_9PLEO</name>
<dbReference type="EMBL" id="CAOQHR010000003">
    <property type="protein sequence ID" value="CAI6331939.1"/>
    <property type="molecule type" value="Genomic_DNA"/>
</dbReference>
<comment type="caution">
    <text evidence="1">The sequence shown here is derived from an EMBL/GenBank/DDBJ whole genome shotgun (WGS) entry which is preliminary data.</text>
</comment>
<protein>
    <submittedName>
        <fullName evidence="1">Uncharacterized protein</fullName>
    </submittedName>
</protein>
<keyword evidence="2" id="KW-1185">Reference proteome</keyword>
<gene>
    <name evidence="1" type="ORF">PDIGIT_LOCUS4968</name>
</gene>
<sequence>MSKQDSYVVKQPISVGAWADSRRTRLKAAPIPLCQPTRSTYNNSGAPDTIQLHRPLRSGRILILMHVKGVQHSRHIQSLGGTRGRGIRG</sequence>